<comment type="caution">
    <text evidence="1">The sequence shown here is derived from an EMBL/GenBank/DDBJ whole genome shotgun (WGS) entry which is preliminary data.</text>
</comment>
<reference evidence="1" key="2">
    <citation type="journal article" date="2024" name="Plant">
        <title>Genomic evolution and insights into agronomic trait innovations of Sesamum species.</title>
        <authorList>
            <person name="Miao H."/>
            <person name="Wang L."/>
            <person name="Qu L."/>
            <person name="Liu H."/>
            <person name="Sun Y."/>
            <person name="Le M."/>
            <person name="Wang Q."/>
            <person name="Wei S."/>
            <person name="Zheng Y."/>
            <person name="Lin W."/>
            <person name="Duan Y."/>
            <person name="Cao H."/>
            <person name="Xiong S."/>
            <person name="Wang X."/>
            <person name="Wei L."/>
            <person name="Li C."/>
            <person name="Ma Q."/>
            <person name="Ju M."/>
            <person name="Zhao R."/>
            <person name="Li G."/>
            <person name="Mu C."/>
            <person name="Tian Q."/>
            <person name="Mei H."/>
            <person name="Zhang T."/>
            <person name="Gao T."/>
            <person name="Zhang H."/>
        </authorList>
    </citation>
    <scope>NUCLEOTIDE SEQUENCE</scope>
    <source>
        <strain evidence="1">G02</strain>
    </source>
</reference>
<gene>
    <name evidence="1" type="ORF">Sradi_5757700</name>
</gene>
<name>A0AAW2L4Q7_SESRA</name>
<accession>A0AAW2L4Q7</accession>
<proteinExistence type="predicted"/>
<protein>
    <submittedName>
        <fullName evidence="1">Uncharacterized protein</fullName>
    </submittedName>
</protein>
<sequence length="72" mass="7808">MDKVGSSPAHRSLVPGRWILGRWFQIAGLQVTVPGRGFQVAGHQVTDSRSLDTMPLVPGRCFCDQRPATCTG</sequence>
<reference evidence="1" key="1">
    <citation type="submission" date="2020-06" db="EMBL/GenBank/DDBJ databases">
        <authorList>
            <person name="Li T."/>
            <person name="Hu X."/>
            <person name="Zhang T."/>
            <person name="Song X."/>
            <person name="Zhang H."/>
            <person name="Dai N."/>
            <person name="Sheng W."/>
            <person name="Hou X."/>
            <person name="Wei L."/>
        </authorList>
    </citation>
    <scope>NUCLEOTIDE SEQUENCE</scope>
    <source>
        <strain evidence="1">G02</strain>
        <tissue evidence="1">Leaf</tissue>
    </source>
</reference>
<organism evidence="1">
    <name type="scientific">Sesamum radiatum</name>
    <name type="common">Black benniseed</name>
    <dbReference type="NCBI Taxonomy" id="300843"/>
    <lineage>
        <taxon>Eukaryota</taxon>
        <taxon>Viridiplantae</taxon>
        <taxon>Streptophyta</taxon>
        <taxon>Embryophyta</taxon>
        <taxon>Tracheophyta</taxon>
        <taxon>Spermatophyta</taxon>
        <taxon>Magnoliopsida</taxon>
        <taxon>eudicotyledons</taxon>
        <taxon>Gunneridae</taxon>
        <taxon>Pentapetalae</taxon>
        <taxon>asterids</taxon>
        <taxon>lamiids</taxon>
        <taxon>Lamiales</taxon>
        <taxon>Pedaliaceae</taxon>
        <taxon>Sesamum</taxon>
    </lineage>
</organism>
<dbReference type="AlphaFoldDB" id="A0AAW2L4Q7"/>
<dbReference type="EMBL" id="JACGWJ010000026">
    <property type="protein sequence ID" value="KAL0313584.1"/>
    <property type="molecule type" value="Genomic_DNA"/>
</dbReference>
<evidence type="ECO:0000313" key="1">
    <source>
        <dbReference type="EMBL" id="KAL0313584.1"/>
    </source>
</evidence>